<sequence length="110" mass="12033">MQKRKLARIFVCCVHAIHKDAARIGRQAGREAQGDATAGVACMHACGQGCMKAENNVHVCINLHVCAWSHTMLPPPVHAASAPCELHVPQFQIRVRTPGRLVHMHARVDT</sequence>
<gene>
    <name evidence="1" type="ORF">CEUR00632_LOCUS2509</name>
</gene>
<reference evidence="1" key="1">
    <citation type="submission" date="2021-01" db="EMBL/GenBank/DDBJ databases">
        <authorList>
            <person name="Corre E."/>
            <person name="Pelletier E."/>
            <person name="Niang G."/>
            <person name="Scheremetjew M."/>
            <person name="Finn R."/>
            <person name="Kale V."/>
            <person name="Holt S."/>
            <person name="Cochrane G."/>
            <person name="Meng A."/>
            <person name="Brown T."/>
            <person name="Cohen L."/>
        </authorList>
    </citation>
    <scope>NUCLEOTIDE SEQUENCE</scope>
    <source>
        <strain evidence="1">CCMP219</strain>
    </source>
</reference>
<protein>
    <submittedName>
        <fullName evidence="1">Uncharacterized protein</fullName>
    </submittedName>
</protein>
<evidence type="ECO:0000313" key="1">
    <source>
        <dbReference type="EMBL" id="CAD8282474.1"/>
    </source>
</evidence>
<dbReference type="AlphaFoldDB" id="A0A7R9V4E6"/>
<proteinExistence type="predicted"/>
<organism evidence="1">
    <name type="scientific">Chlamydomonas euryale</name>
    <dbReference type="NCBI Taxonomy" id="1486919"/>
    <lineage>
        <taxon>Eukaryota</taxon>
        <taxon>Viridiplantae</taxon>
        <taxon>Chlorophyta</taxon>
        <taxon>core chlorophytes</taxon>
        <taxon>Chlorophyceae</taxon>
        <taxon>CS clade</taxon>
        <taxon>Chlamydomonadales</taxon>
        <taxon>Chlamydomonadaceae</taxon>
        <taxon>Chlamydomonas</taxon>
    </lineage>
</organism>
<accession>A0A7R9V4E6</accession>
<dbReference type="EMBL" id="HBEC01005508">
    <property type="protein sequence ID" value="CAD8282474.1"/>
    <property type="molecule type" value="Transcribed_RNA"/>
</dbReference>
<name>A0A7R9V4E6_9CHLO</name>